<dbReference type="Proteomes" id="UP000499080">
    <property type="component" value="Unassembled WGS sequence"/>
</dbReference>
<accession>A0A4Y2C9W8</accession>
<evidence type="ECO:0000313" key="3">
    <source>
        <dbReference type="Proteomes" id="UP000499080"/>
    </source>
</evidence>
<feature type="signal peptide" evidence="1">
    <location>
        <begin position="1"/>
        <end position="17"/>
    </location>
</feature>
<proteinExistence type="predicted"/>
<organism evidence="2 3">
    <name type="scientific">Araneus ventricosus</name>
    <name type="common">Orbweaver spider</name>
    <name type="synonym">Epeira ventricosa</name>
    <dbReference type="NCBI Taxonomy" id="182803"/>
    <lineage>
        <taxon>Eukaryota</taxon>
        <taxon>Metazoa</taxon>
        <taxon>Ecdysozoa</taxon>
        <taxon>Arthropoda</taxon>
        <taxon>Chelicerata</taxon>
        <taxon>Arachnida</taxon>
        <taxon>Araneae</taxon>
        <taxon>Araneomorphae</taxon>
        <taxon>Entelegynae</taxon>
        <taxon>Araneoidea</taxon>
        <taxon>Araneidae</taxon>
        <taxon>Araneus</taxon>
    </lineage>
</organism>
<sequence length="104" mass="11313">MKLCCVLSVSAVGVLLAVTVQVYVYSGHMDTCSDKFLTALIESSAVASIHDVLESQEISNKIKSQADMSLIVRTRQLGFLIGHENNHKTKHPRFGSLHKNATSG</sequence>
<feature type="chain" id="PRO_5021446038" evidence="1">
    <location>
        <begin position="18"/>
        <end position="104"/>
    </location>
</feature>
<dbReference type="EMBL" id="BGPR01000165">
    <property type="protein sequence ID" value="GBM01119.1"/>
    <property type="molecule type" value="Genomic_DNA"/>
</dbReference>
<dbReference type="AlphaFoldDB" id="A0A4Y2C9W8"/>
<gene>
    <name evidence="2" type="ORF">AVEN_27221_1</name>
</gene>
<evidence type="ECO:0000313" key="2">
    <source>
        <dbReference type="EMBL" id="GBM01119.1"/>
    </source>
</evidence>
<reference evidence="2 3" key="1">
    <citation type="journal article" date="2019" name="Sci. Rep.">
        <title>Orb-weaving spider Araneus ventricosus genome elucidates the spidroin gene catalogue.</title>
        <authorList>
            <person name="Kono N."/>
            <person name="Nakamura H."/>
            <person name="Ohtoshi R."/>
            <person name="Moran D.A.P."/>
            <person name="Shinohara A."/>
            <person name="Yoshida Y."/>
            <person name="Fujiwara M."/>
            <person name="Mori M."/>
            <person name="Tomita M."/>
            <person name="Arakawa K."/>
        </authorList>
    </citation>
    <scope>NUCLEOTIDE SEQUENCE [LARGE SCALE GENOMIC DNA]</scope>
</reference>
<evidence type="ECO:0000256" key="1">
    <source>
        <dbReference type="SAM" id="SignalP"/>
    </source>
</evidence>
<name>A0A4Y2C9W8_ARAVE</name>
<keyword evidence="1" id="KW-0732">Signal</keyword>
<comment type="caution">
    <text evidence="2">The sequence shown here is derived from an EMBL/GenBank/DDBJ whole genome shotgun (WGS) entry which is preliminary data.</text>
</comment>
<protein>
    <submittedName>
        <fullName evidence="2">Uncharacterized protein</fullName>
    </submittedName>
</protein>
<keyword evidence="3" id="KW-1185">Reference proteome</keyword>